<dbReference type="PANTHER" id="PTHR31851">
    <property type="entry name" value="FE(2+)/MN(2+) TRANSPORTER PCL1"/>
    <property type="match status" value="1"/>
</dbReference>
<comment type="subcellular location">
    <subcellularLocation>
        <location evidence="1">Endomembrane system</location>
        <topology evidence="1">Multi-pass membrane protein</topology>
    </subcellularLocation>
</comment>
<evidence type="ECO:0000313" key="7">
    <source>
        <dbReference type="EMBL" id="AII06179.1"/>
    </source>
</evidence>
<feature type="compositionally biased region" description="Basic and acidic residues" evidence="5">
    <location>
        <begin position="7"/>
        <end position="19"/>
    </location>
</feature>
<dbReference type="CDD" id="cd02432">
    <property type="entry name" value="Nodulin-21_like_1"/>
    <property type="match status" value="1"/>
</dbReference>
<dbReference type="eggNOG" id="COG1814">
    <property type="taxonomic scope" value="Bacteria"/>
</dbReference>
<evidence type="ECO:0000313" key="8">
    <source>
        <dbReference type="Proteomes" id="UP000028488"/>
    </source>
</evidence>
<keyword evidence="3 6" id="KW-1133">Transmembrane helix</keyword>
<proteinExistence type="predicted"/>
<keyword evidence="4 6" id="KW-0472">Membrane</keyword>
<keyword evidence="2 6" id="KW-0812">Transmembrane</keyword>
<dbReference type="GO" id="GO:0005384">
    <property type="term" value="F:manganese ion transmembrane transporter activity"/>
    <property type="evidence" value="ECO:0007669"/>
    <property type="project" value="InterPro"/>
</dbReference>
<feature type="transmembrane region" description="Helical" evidence="6">
    <location>
        <begin position="32"/>
        <end position="54"/>
    </location>
</feature>
<evidence type="ECO:0000256" key="6">
    <source>
        <dbReference type="SAM" id="Phobius"/>
    </source>
</evidence>
<dbReference type="Proteomes" id="UP000028488">
    <property type="component" value="Chromosome"/>
</dbReference>
<gene>
    <name evidence="7" type="ORF">EP51_16825</name>
</gene>
<organism evidence="7 8">
    <name type="scientific">Rhodococcus opacus</name>
    <name type="common">Nocardia opaca</name>
    <dbReference type="NCBI Taxonomy" id="37919"/>
    <lineage>
        <taxon>Bacteria</taxon>
        <taxon>Bacillati</taxon>
        <taxon>Actinomycetota</taxon>
        <taxon>Actinomycetes</taxon>
        <taxon>Mycobacteriales</taxon>
        <taxon>Nocardiaceae</taxon>
        <taxon>Rhodococcus</taxon>
    </lineage>
</organism>
<evidence type="ECO:0000256" key="3">
    <source>
        <dbReference type="ARBA" id="ARBA00022989"/>
    </source>
</evidence>
<reference evidence="7 8" key="1">
    <citation type="submission" date="2014-07" db="EMBL/GenBank/DDBJ databases">
        <title>Genome Sequence of Rhodococcus opacus Strain R7, a Biodegrader of Mono- and Polycyclic Aromatic Hydrocarbons.</title>
        <authorList>
            <person name="Di Gennaro P."/>
            <person name="Zampolli J."/>
            <person name="Presti I."/>
            <person name="Cappelletti M."/>
            <person name="D'Ursi P."/>
            <person name="Orro A."/>
            <person name="Mezzelani A."/>
            <person name="Milanesi L."/>
        </authorList>
    </citation>
    <scope>NUCLEOTIDE SEQUENCE [LARGE SCALE GENOMIC DNA]</scope>
    <source>
        <strain evidence="7 8">R7</strain>
    </source>
</reference>
<protein>
    <recommendedName>
        <fullName evidence="9">VIT family protein</fullName>
    </recommendedName>
</protein>
<evidence type="ECO:0008006" key="9">
    <source>
        <dbReference type="Google" id="ProtNLM"/>
    </source>
</evidence>
<accession>A0A076ERT1</accession>
<feature type="transmembrane region" description="Helical" evidence="6">
    <location>
        <begin position="191"/>
        <end position="211"/>
    </location>
</feature>
<evidence type="ECO:0000256" key="2">
    <source>
        <dbReference type="ARBA" id="ARBA00022692"/>
    </source>
</evidence>
<name>A0A076ERT1_RHOOP</name>
<dbReference type="AlphaFoldDB" id="A0A076ERT1"/>
<dbReference type="Pfam" id="PF01988">
    <property type="entry name" value="VIT1"/>
    <property type="match status" value="1"/>
</dbReference>
<dbReference type="InterPro" id="IPR008217">
    <property type="entry name" value="Ccc1_fam"/>
</dbReference>
<feature type="region of interest" description="Disordered" evidence="5">
    <location>
        <begin position="1"/>
        <end position="21"/>
    </location>
</feature>
<sequence>MSAANAERAEPSRHPDEPHAPSLASRLNWLRAGVLGANDGIVSTAGLVVGVAAATTERSAIFTAGFAGLAAGAVSMALGEYVSVSTQRDTERALLSKERRELAETPGAEFEELVAMYEAKGLSDETARTVARELTDHDAFAAHVDVELGIDPDDLTNPWQAAGSSALSFTLGALVPLLAILLPPVHLRIPVAFVAVLVALALTGTVSAALGGAQRTRAVLRVVLGGALAMIVTYGIGQLVGTSIV</sequence>
<dbReference type="RefSeq" id="WP_037230500.1">
    <property type="nucleotide sequence ID" value="NZ_CP008947.1"/>
</dbReference>
<feature type="transmembrane region" description="Helical" evidence="6">
    <location>
        <begin position="166"/>
        <end position="185"/>
    </location>
</feature>
<dbReference type="GO" id="GO:0030026">
    <property type="term" value="P:intracellular manganese ion homeostasis"/>
    <property type="evidence" value="ECO:0007669"/>
    <property type="project" value="InterPro"/>
</dbReference>
<evidence type="ECO:0000256" key="4">
    <source>
        <dbReference type="ARBA" id="ARBA00023136"/>
    </source>
</evidence>
<evidence type="ECO:0000256" key="5">
    <source>
        <dbReference type="SAM" id="MobiDB-lite"/>
    </source>
</evidence>
<feature type="transmembrane region" description="Helical" evidence="6">
    <location>
        <begin position="218"/>
        <end position="237"/>
    </location>
</feature>
<feature type="transmembrane region" description="Helical" evidence="6">
    <location>
        <begin position="60"/>
        <end position="82"/>
    </location>
</feature>
<dbReference type="GO" id="GO:0012505">
    <property type="term" value="C:endomembrane system"/>
    <property type="evidence" value="ECO:0007669"/>
    <property type="project" value="UniProtKB-SubCell"/>
</dbReference>
<dbReference type="EMBL" id="CP008947">
    <property type="protein sequence ID" value="AII06179.1"/>
    <property type="molecule type" value="Genomic_DNA"/>
</dbReference>
<evidence type="ECO:0000256" key="1">
    <source>
        <dbReference type="ARBA" id="ARBA00004127"/>
    </source>
</evidence>